<gene>
    <name evidence="1" type="ORF">TorRG33x02_159670</name>
</gene>
<accession>A0A2P5ERG6</accession>
<evidence type="ECO:0000313" key="2">
    <source>
        <dbReference type="Proteomes" id="UP000237000"/>
    </source>
</evidence>
<dbReference type="EMBL" id="JXTC01000108">
    <property type="protein sequence ID" value="PON88138.1"/>
    <property type="molecule type" value="Genomic_DNA"/>
</dbReference>
<name>A0A2P5ERG6_TREOI</name>
<organism evidence="1 2">
    <name type="scientific">Trema orientale</name>
    <name type="common">Charcoal tree</name>
    <name type="synonym">Celtis orientalis</name>
    <dbReference type="NCBI Taxonomy" id="63057"/>
    <lineage>
        <taxon>Eukaryota</taxon>
        <taxon>Viridiplantae</taxon>
        <taxon>Streptophyta</taxon>
        <taxon>Embryophyta</taxon>
        <taxon>Tracheophyta</taxon>
        <taxon>Spermatophyta</taxon>
        <taxon>Magnoliopsida</taxon>
        <taxon>eudicotyledons</taxon>
        <taxon>Gunneridae</taxon>
        <taxon>Pentapetalae</taxon>
        <taxon>rosids</taxon>
        <taxon>fabids</taxon>
        <taxon>Rosales</taxon>
        <taxon>Cannabaceae</taxon>
        <taxon>Trema</taxon>
    </lineage>
</organism>
<protein>
    <submittedName>
        <fullName evidence="1">Uncharacterized protein</fullName>
    </submittedName>
</protein>
<dbReference type="InParanoid" id="A0A2P5ERG6"/>
<proteinExistence type="predicted"/>
<dbReference type="Proteomes" id="UP000237000">
    <property type="component" value="Unassembled WGS sequence"/>
</dbReference>
<reference evidence="2" key="1">
    <citation type="submission" date="2016-06" db="EMBL/GenBank/DDBJ databases">
        <title>Parallel loss of symbiosis genes in relatives of nitrogen-fixing non-legume Parasponia.</title>
        <authorList>
            <person name="Van Velzen R."/>
            <person name="Holmer R."/>
            <person name="Bu F."/>
            <person name="Rutten L."/>
            <person name="Van Zeijl A."/>
            <person name="Liu W."/>
            <person name="Santuari L."/>
            <person name="Cao Q."/>
            <person name="Sharma T."/>
            <person name="Shen D."/>
            <person name="Roswanjaya Y."/>
            <person name="Wardhani T."/>
            <person name="Kalhor M.S."/>
            <person name="Jansen J."/>
            <person name="Van den Hoogen J."/>
            <person name="Gungor B."/>
            <person name="Hartog M."/>
            <person name="Hontelez J."/>
            <person name="Verver J."/>
            <person name="Yang W.-C."/>
            <person name="Schijlen E."/>
            <person name="Repin R."/>
            <person name="Schilthuizen M."/>
            <person name="Schranz E."/>
            <person name="Heidstra R."/>
            <person name="Miyata K."/>
            <person name="Fedorova E."/>
            <person name="Kohlen W."/>
            <person name="Bisseling T."/>
            <person name="Smit S."/>
            <person name="Geurts R."/>
        </authorList>
    </citation>
    <scope>NUCLEOTIDE SEQUENCE [LARGE SCALE GENOMIC DNA]</scope>
    <source>
        <strain evidence="2">cv. RG33-2</strain>
    </source>
</reference>
<evidence type="ECO:0000313" key="1">
    <source>
        <dbReference type="EMBL" id="PON88138.1"/>
    </source>
</evidence>
<dbReference type="OrthoDB" id="10475102at2759"/>
<sequence>MARTQKKRKKKTGDSDFEYPHLQAPLLRMSTRLKKMKMVVESSESSPILISTPVAAKTTWKKQKFAMVKH</sequence>
<keyword evidence="2" id="KW-1185">Reference proteome</keyword>
<dbReference type="AlphaFoldDB" id="A0A2P5ERG6"/>
<comment type="caution">
    <text evidence="1">The sequence shown here is derived from an EMBL/GenBank/DDBJ whole genome shotgun (WGS) entry which is preliminary data.</text>
</comment>